<dbReference type="RefSeq" id="YP_001950199.1">
    <property type="nucleotide sequence ID" value="NC_010811.2"/>
</dbReference>
<dbReference type="KEGG" id="vg:6369759"/>
<reference evidence="1 2" key="1">
    <citation type="journal article" date="2010" name="Virology">
        <title>A jumbo phage infecting the phytopathogen Ralstonia solanacearum defines a new lineage of the Myoviridae family.</title>
        <authorList>
            <person name="Yamada T."/>
            <person name="Satoh S."/>
            <person name="Ishikawa H."/>
            <person name="Fujiwara A."/>
            <person name="Kawasaki T."/>
            <person name="Fujie M."/>
            <person name="Ogata H."/>
        </authorList>
    </citation>
    <scope>NUCLEOTIDE SEQUENCE [LARGE SCALE GENOMIC DNA]</scope>
</reference>
<accession>B2ZYJ3</accession>
<sequence length="114" mass="12660">MAAANVLKLPELETLIPIRKEDVALSKDGRTYLSRITFDDASGQWVIASHFNEERNHWVSIVPSRRLGIIVFLNDKPESTDTHIKITSIKRNGRGLWADPVCPPPAPTTDGSAQ</sequence>
<keyword evidence="2" id="KW-1185">Reference proteome</keyword>
<protein>
    <submittedName>
        <fullName evidence="1">Uncharacterized protein</fullName>
    </submittedName>
</protein>
<proteinExistence type="predicted"/>
<dbReference type="Proteomes" id="UP000001034">
    <property type="component" value="Segment"/>
</dbReference>
<evidence type="ECO:0000313" key="1">
    <source>
        <dbReference type="EMBL" id="BAG41769.1"/>
    </source>
</evidence>
<organism evidence="1 2">
    <name type="scientific">Ralstonia phage phiRSL1</name>
    <dbReference type="NCBI Taxonomy" id="1980924"/>
    <lineage>
        <taxon>Viruses</taxon>
        <taxon>Duplodnaviria</taxon>
        <taxon>Heunggongvirae</taxon>
        <taxon>Uroviricota</taxon>
        <taxon>Caudoviricetes</taxon>
        <taxon>Mieseafarmvirus</taxon>
        <taxon>Mieseafarmvirus RSL1</taxon>
    </lineage>
</organism>
<dbReference type="GeneID" id="6369759"/>
<evidence type="ECO:0000313" key="2">
    <source>
        <dbReference type="Proteomes" id="UP000001034"/>
    </source>
</evidence>
<name>B2ZYJ3_9CAUD</name>
<dbReference type="EMBL" id="AB366653">
    <property type="protein sequence ID" value="BAG41769.1"/>
    <property type="molecule type" value="Genomic_DNA"/>
</dbReference>